<sequence length="113" mass="12221">MASSGLESSHLASLLELTFTRIWLGIWAPGRSQDVIGKSALKISKTFCRIFDAATFTSSYIPSWKHAAVDKGPAVDTLAGYGSCHASSESSFLVIGSAERQPKLKAYPEDCFF</sequence>
<accession>A0A084QNG7</accession>
<dbReference type="EMBL" id="KL660597">
    <property type="protein sequence ID" value="KFA65502.1"/>
    <property type="molecule type" value="Genomic_DNA"/>
</dbReference>
<organism evidence="1 2">
    <name type="scientific">Stachybotrys chlorohalonatus (strain IBT 40285)</name>
    <dbReference type="NCBI Taxonomy" id="1283841"/>
    <lineage>
        <taxon>Eukaryota</taxon>
        <taxon>Fungi</taxon>
        <taxon>Dikarya</taxon>
        <taxon>Ascomycota</taxon>
        <taxon>Pezizomycotina</taxon>
        <taxon>Sordariomycetes</taxon>
        <taxon>Hypocreomycetidae</taxon>
        <taxon>Hypocreales</taxon>
        <taxon>Stachybotryaceae</taxon>
        <taxon>Stachybotrys</taxon>
    </lineage>
</organism>
<reference evidence="1 2" key="1">
    <citation type="journal article" date="2014" name="BMC Genomics">
        <title>Comparative genome sequencing reveals chemotype-specific gene clusters in the toxigenic black mold Stachybotrys.</title>
        <authorList>
            <person name="Semeiks J."/>
            <person name="Borek D."/>
            <person name="Otwinowski Z."/>
            <person name="Grishin N.V."/>
        </authorList>
    </citation>
    <scope>NUCLEOTIDE SEQUENCE [LARGE SCALE GENOMIC DNA]</scope>
    <source>
        <strain evidence="1 2">IBT 40285</strain>
    </source>
</reference>
<dbReference type="HOGENOM" id="CLU_2135170_0_0_1"/>
<protein>
    <submittedName>
        <fullName evidence="1">Uncharacterized protein</fullName>
    </submittedName>
</protein>
<keyword evidence="2" id="KW-1185">Reference proteome</keyword>
<evidence type="ECO:0000313" key="1">
    <source>
        <dbReference type="EMBL" id="KFA65502.1"/>
    </source>
</evidence>
<dbReference type="InParanoid" id="A0A084QNG7"/>
<gene>
    <name evidence="1" type="ORF">S40285_09844</name>
</gene>
<dbReference type="Proteomes" id="UP000028524">
    <property type="component" value="Unassembled WGS sequence"/>
</dbReference>
<name>A0A084QNG7_STAC4</name>
<dbReference type="AlphaFoldDB" id="A0A084QNG7"/>
<proteinExistence type="predicted"/>
<evidence type="ECO:0000313" key="2">
    <source>
        <dbReference type="Proteomes" id="UP000028524"/>
    </source>
</evidence>